<dbReference type="AlphaFoldDB" id="A0A0U2UE98"/>
<feature type="region of interest" description="Disordered" evidence="1">
    <location>
        <begin position="186"/>
        <end position="231"/>
    </location>
</feature>
<evidence type="ECO:0000256" key="1">
    <source>
        <dbReference type="SAM" id="MobiDB-lite"/>
    </source>
</evidence>
<organism evidence="2">
    <name type="scientific">Acartia pacifica</name>
    <name type="common">Copepod</name>
    <dbReference type="NCBI Taxonomy" id="335913"/>
    <lineage>
        <taxon>Eukaryota</taxon>
        <taxon>Metazoa</taxon>
        <taxon>Ecdysozoa</taxon>
        <taxon>Arthropoda</taxon>
        <taxon>Crustacea</taxon>
        <taxon>Multicrustacea</taxon>
        <taxon>Hexanauplia</taxon>
        <taxon>Copepoda</taxon>
        <taxon>Calanoida</taxon>
        <taxon>Acartiidae</taxon>
        <taxon>Acartia</taxon>
    </lineage>
</organism>
<sequence length="501" mass="57335">MSDSNYNTESTWSPHWSGEYQVSEQSYSYSASSGGYASYYPPARPTSYNTWHHGGYEYDRPGDQNSWYGHQAGRGYEYDRPGDQNSWYGHQAGRGYEYDRPGDQNSWYGHQAGRGYEYDRPGDQNSWYGHQAGRGYEYPQNDMANNNSMPSSEASYQGSWYSYQSALNSNFSEEYHYQTLKSCGEHEQQDHAATRDVNKQADNWSQQQDPPTNTEKQAPAPSSSSYTNYPTQPWQGYAQSYDRQAYSEFDYYDPAYYPYQQDYYPDDQYHGYQMDEYFGWQSSYPPANDNRFGAATSHCNYTGAGYGGGYNGWPAMDYQNTSQWSQPHNAGYWRDGYQPVWPTQSYNQLGPNSCNVTTFATEIPPAAALNTTPASSSGSKCILKRRILPKPPTQTKRTTALKEVWKIKKVKGKKTQEVIQKKLVPIRKKNDTENGIRIFRARSKPTTGKSEKENPEELVTVKTPIKASARLVRKSRIVNVKSVALRTPEAIQEERKPLVIM</sequence>
<feature type="compositionally biased region" description="Basic and acidic residues" evidence="1">
    <location>
        <begin position="186"/>
        <end position="199"/>
    </location>
</feature>
<dbReference type="EMBL" id="KT754177">
    <property type="protein sequence ID" value="ALS04011.1"/>
    <property type="molecule type" value="mRNA"/>
</dbReference>
<evidence type="ECO:0000313" key="2">
    <source>
        <dbReference type="EMBL" id="ALS04011.1"/>
    </source>
</evidence>
<reference evidence="2" key="1">
    <citation type="journal article" date="2015" name="Sci. Rep.">
        <title>Spliced leader RNA trans-splicing discovered in copepods.</title>
        <authorList>
            <person name="Yang F."/>
            <person name="Xu D."/>
            <person name="Zhuang Y."/>
            <person name="Yi X."/>
            <person name="Huang Y."/>
            <person name="Chen H."/>
            <person name="Lin S."/>
            <person name="Campbell D.A."/>
            <person name="Sturm N.R."/>
            <person name="Liu G."/>
            <person name="Zhang H."/>
        </authorList>
    </citation>
    <scope>NUCLEOTIDE SEQUENCE</scope>
</reference>
<feature type="compositionally biased region" description="Polar residues" evidence="1">
    <location>
        <begin position="200"/>
        <end position="231"/>
    </location>
</feature>
<feature type="non-terminal residue" evidence="2">
    <location>
        <position position="501"/>
    </location>
</feature>
<protein>
    <submittedName>
        <fullName evidence="2">Ef-hand calcium-binding domain-containing protein 5 isoform X1</fullName>
    </submittedName>
</protein>
<accession>A0A0U2UE98</accession>
<name>A0A0U2UE98_ACAPC</name>
<proteinExistence type="evidence at transcript level"/>